<evidence type="ECO:0000256" key="8">
    <source>
        <dbReference type="SAM" id="Coils"/>
    </source>
</evidence>
<evidence type="ECO:0000256" key="5">
    <source>
        <dbReference type="ARBA" id="ARBA00022454"/>
    </source>
</evidence>
<organism evidence="10 11">
    <name type="scientific">Channa striata</name>
    <name type="common">Snakehead murrel</name>
    <name type="synonym">Ophicephalus striatus</name>
    <dbReference type="NCBI Taxonomy" id="64152"/>
    <lineage>
        <taxon>Eukaryota</taxon>
        <taxon>Metazoa</taxon>
        <taxon>Chordata</taxon>
        <taxon>Craniata</taxon>
        <taxon>Vertebrata</taxon>
        <taxon>Euteleostomi</taxon>
        <taxon>Actinopterygii</taxon>
        <taxon>Neopterygii</taxon>
        <taxon>Teleostei</taxon>
        <taxon>Neoteleostei</taxon>
        <taxon>Acanthomorphata</taxon>
        <taxon>Anabantaria</taxon>
        <taxon>Anabantiformes</taxon>
        <taxon>Channoidei</taxon>
        <taxon>Channidae</taxon>
        <taxon>Channa</taxon>
    </lineage>
</organism>
<feature type="compositionally biased region" description="Basic and acidic residues" evidence="9">
    <location>
        <begin position="1"/>
        <end position="11"/>
    </location>
</feature>
<dbReference type="AlphaFoldDB" id="A0AA88N929"/>
<dbReference type="PANTHER" id="PTHR31345:SF3">
    <property type="entry name" value="CENTROMERE PROTEIN Q"/>
    <property type="match status" value="1"/>
</dbReference>
<feature type="compositionally biased region" description="Basic and acidic residues" evidence="9">
    <location>
        <begin position="126"/>
        <end position="143"/>
    </location>
</feature>
<accession>A0AA88N929</accession>
<dbReference type="Proteomes" id="UP001187415">
    <property type="component" value="Unassembled WGS sequence"/>
</dbReference>
<feature type="region of interest" description="Disordered" evidence="9">
    <location>
        <begin position="125"/>
        <end position="144"/>
    </location>
</feature>
<reference evidence="10" key="1">
    <citation type="submission" date="2023-07" db="EMBL/GenBank/DDBJ databases">
        <title>Chromosome-level Genome Assembly of Striped Snakehead (Channa striata).</title>
        <authorList>
            <person name="Liu H."/>
        </authorList>
    </citation>
    <scope>NUCLEOTIDE SEQUENCE</scope>
    <source>
        <strain evidence="10">Gz</strain>
        <tissue evidence="10">Muscle</tissue>
    </source>
</reference>
<proteinExistence type="inferred from homology"/>
<evidence type="ECO:0000256" key="3">
    <source>
        <dbReference type="ARBA" id="ARBA00008191"/>
    </source>
</evidence>
<keyword evidence="6" id="KW-0539">Nucleus</keyword>
<evidence type="ECO:0000256" key="9">
    <source>
        <dbReference type="SAM" id="MobiDB-lite"/>
    </source>
</evidence>
<dbReference type="GO" id="GO:0005634">
    <property type="term" value="C:nucleus"/>
    <property type="evidence" value="ECO:0007669"/>
    <property type="project" value="UniProtKB-SubCell"/>
</dbReference>
<dbReference type="GO" id="GO:0000775">
    <property type="term" value="C:chromosome, centromeric region"/>
    <property type="evidence" value="ECO:0007669"/>
    <property type="project" value="UniProtKB-SubCell"/>
</dbReference>
<dbReference type="PANTHER" id="PTHR31345">
    <property type="entry name" value="CENTROMERE PROTEIN Q"/>
    <property type="match status" value="1"/>
</dbReference>
<dbReference type="Pfam" id="PF13094">
    <property type="entry name" value="CENP-Q"/>
    <property type="match status" value="1"/>
</dbReference>
<protein>
    <recommendedName>
        <fullName evidence="4">Centromere protein Q</fullName>
    </recommendedName>
</protein>
<evidence type="ECO:0000256" key="6">
    <source>
        <dbReference type="ARBA" id="ARBA00023242"/>
    </source>
</evidence>
<gene>
    <name evidence="10" type="ORF">Q5P01_006563</name>
</gene>
<name>A0AA88N929_CHASR</name>
<evidence type="ECO:0000256" key="4">
    <source>
        <dbReference type="ARBA" id="ARBA00016397"/>
    </source>
</evidence>
<evidence type="ECO:0000313" key="10">
    <source>
        <dbReference type="EMBL" id="KAK2853902.1"/>
    </source>
</evidence>
<keyword evidence="11" id="KW-1185">Reference proteome</keyword>
<dbReference type="InterPro" id="IPR025212">
    <property type="entry name" value="CAD_CENP-Q"/>
</dbReference>
<evidence type="ECO:0000313" key="11">
    <source>
        <dbReference type="Proteomes" id="UP001187415"/>
    </source>
</evidence>
<keyword evidence="7" id="KW-0137">Centromere</keyword>
<dbReference type="EMBL" id="JAUPFM010000004">
    <property type="protein sequence ID" value="KAK2853902.1"/>
    <property type="molecule type" value="Genomic_DNA"/>
</dbReference>
<evidence type="ECO:0000256" key="7">
    <source>
        <dbReference type="ARBA" id="ARBA00023328"/>
    </source>
</evidence>
<feature type="coiled-coil region" evidence="8">
    <location>
        <begin position="151"/>
        <end position="206"/>
    </location>
</feature>
<comment type="caution">
    <text evidence="10">The sequence shown here is derived from an EMBL/GenBank/DDBJ whole genome shotgun (WGS) entry which is preliminary data.</text>
</comment>
<comment type="similarity">
    <text evidence="3">Belongs to the CENP-Q/OKP1 family.</text>
</comment>
<feature type="region of interest" description="Disordered" evidence="9">
    <location>
        <begin position="1"/>
        <end position="73"/>
    </location>
</feature>
<keyword evidence="5" id="KW-0158">Chromosome</keyword>
<evidence type="ECO:0000256" key="2">
    <source>
        <dbReference type="ARBA" id="ARBA00004584"/>
    </source>
</evidence>
<sequence>MKPVRGSDRAALKSSTSKCKRKADKRTKPAAVHQEGSESNNGKNPQPKPPRKRKAEGSVPNKAKGQENWRRMPSSSITAVESMMDLSILSTLAFRRTEKKETQQHLNIIRSRFLAQCAQLKVPKQKQKDLGHSNHCHQEETKKSRVGRMTLSTLEEDLKAVVSALENAEEQTVSLQHACSTLRDQVEEEEQQAKEILQIANQAVLQLPPLPEQKDKKTLEARMRQMIPSRDLNAIARKLGEILQKSDTIHDAKAVLLQANIHTDQFFNTDFIPISSVSCSEGT</sequence>
<comment type="subcellular location">
    <subcellularLocation>
        <location evidence="2">Chromosome</location>
        <location evidence="2">Centromere</location>
    </subcellularLocation>
    <subcellularLocation>
        <location evidence="1">Nucleus</location>
    </subcellularLocation>
</comment>
<evidence type="ECO:0000256" key="1">
    <source>
        <dbReference type="ARBA" id="ARBA00004123"/>
    </source>
</evidence>
<keyword evidence="8" id="KW-0175">Coiled coil</keyword>